<dbReference type="GeneID" id="110795161"/>
<feature type="region of interest" description="Disordered" evidence="1">
    <location>
        <begin position="22"/>
        <end position="53"/>
    </location>
</feature>
<accession>A0A9R0K2B1</accession>
<reference evidence="3" key="2">
    <citation type="submission" date="2025-08" db="UniProtKB">
        <authorList>
            <consortium name="RefSeq"/>
        </authorList>
    </citation>
    <scope>IDENTIFICATION</scope>
    <source>
        <tissue evidence="3">Leaf</tissue>
    </source>
</reference>
<dbReference type="KEGG" id="soe:110795161"/>
<gene>
    <name evidence="3" type="primary">LOC110795161</name>
</gene>
<dbReference type="RefSeq" id="XP_021855835.1">
    <property type="nucleotide sequence ID" value="XM_022000143.2"/>
</dbReference>
<reference evidence="2" key="1">
    <citation type="journal article" date="2021" name="Nat. Commun.">
        <title>Genomic analyses provide insights into spinach domestication and the genetic basis of agronomic traits.</title>
        <authorList>
            <person name="Cai X."/>
            <person name="Sun X."/>
            <person name="Xu C."/>
            <person name="Sun H."/>
            <person name="Wang X."/>
            <person name="Ge C."/>
            <person name="Zhang Z."/>
            <person name="Wang Q."/>
            <person name="Fei Z."/>
            <person name="Jiao C."/>
            <person name="Wang Q."/>
        </authorList>
    </citation>
    <scope>NUCLEOTIDE SEQUENCE [LARGE SCALE GENOMIC DNA]</scope>
    <source>
        <strain evidence="2">cv. Varoflay</strain>
    </source>
</reference>
<keyword evidence="2" id="KW-1185">Reference proteome</keyword>
<feature type="compositionally biased region" description="Acidic residues" evidence="1">
    <location>
        <begin position="151"/>
        <end position="160"/>
    </location>
</feature>
<dbReference type="InterPro" id="IPR011990">
    <property type="entry name" value="TPR-like_helical_dom_sf"/>
</dbReference>
<dbReference type="AlphaFoldDB" id="A0A9R0K2B1"/>
<name>A0A9R0K2B1_SPIOL</name>
<protein>
    <submittedName>
        <fullName evidence="3">Uncharacterized protein</fullName>
    </submittedName>
</protein>
<dbReference type="OrthoDB" id="2384430at2759"/>
<dbReference type="Gene3D" id="1.25.40.10">
    <property type="entry name" value="Tetratricopeptide repeat domain"/>
    <property type="match status" value="1"/>
</dbReference>
<evidence type="ECO:0000313" key="2">
    <source>
        <dbReference type="Proteomes" id="UP000813463"/>
    </source>
</evidence>
<organism evidence="2 3">
    <name type="scientific">Spinacia oleracea</name>
    <name type="common">Spinach</name>
    <dbReference type="NCBI Taxonomy" id="3562"/>
    <lineage>
        <taxon>Eukaryota</taxon>
        <taxon>Viridiplantae</taxon>
        <taxon>Streptophyta</taxon>
        <taxon>Embryophyta</taxon>
        <taxon>Tracheophyta</taxon>
        <taxon>Spermatophyta</taxon>
        <taxon>Magnoliopsida</taxon>
        <taxon>eudicotyledons</taxon>
        <taxon>Gunneridae</taxon>
        <taxon>Pentapetalae</taxon>
        <taxon>Caryophyllales</taxon>
        <taxon>Chenopodiaceae</taxon>
        <taxon>Chenopodioideae</taxon>
        <taxon>Anserineae</taxon>
        <taxon>Spinacia</taxon>
    </lineage>
</organism>
<proteinExistence type="predicted"/>
<feature type="compositionally biased region" description="Polar residues" evidence="1">
    <location>
        <begin position="30"/>
        <end position="51"/>
    </location>
</feature>
<dbReference type="PANTHER" id="PTHR36792:SF15">
    <property type="entry name" value="SEL1 REPEAT-CONTAINING PROTEIN"/>
    <property type="match status" value="1"/>
</dbReference>
<evidence type="ECO:0000256" key="1">
    <source>
        <dbReference type="SAM" id="MobiDB-lite"/>
    </source>
</evidence>
<dbReference type="Proteomes" id="UP000813463">
    <property type="component" value="Chromosome 1"/>
</dbReference>
<evidence type="ECO:0000313" key="3">
    <source>
        <dbReference type="RefSeq" id="XP_021855835.1"/>
    </source>
</evidence>
<sequence>MGKSLPSTAGLKNFARIISSERITPPKQFKPTSSNNKSSVSIAQSATTQPRVDSAQLGLRMDITSTEGRVRVPLSEVVMDCARRWFQDTLKEAKKGDTTMQVLVGQMYNSGYGVHKDTEKGRGWISVASKGRASAWKVSNKPPGYNVSDSESQDLEDSRS</sequence>
<feature type="region of interest" description="Disordered" evidence="1">
    <location>
        <begin position="135"/>
        <end position="160"/>
    </location>
</feature>
<dbReference type="PANTHER" id="PTHR36792">
    <property type="entry name" value="EXPRESSED PROTEIN"/>
    <property type="match status" value="1"/>
</dbReference>